<keyword evidence="2" id="KW-1185">Reference proteome</keyword>
<name>A0A511AUW7_9LACT</name>
<protein>
    <submittedName>
        <fullName evidence="1">Uncharacterized protein</fullName>
    </submittedName>
</protein>
<dbReference type="Proteomes" id="UP000321662">
    <property type="component" value="Unassembled WGS sequence"/>
</dbReference>
<gene>
    <name evidence="1" type="ORF">AKA01nite_15680</name>
</gene>
<dbReference type="AlphaFoldDB" id="A0A511AUW7"/>
<accession>A0A511AUW7</accession>
<evidence type="ECO:0000313" key="2">
    <source>
        <dbReference type="Proteomes" id="UP000321662"/>
    </source>
</evidence>
<proteinExistence type="predicted"/>
<reference evidence="1 2" key="1">
    <citation type="submission" date="2019-07" db="EMBL/GenBank/DDBJ databases">
        <title>Whole genome shotgun sequence of Alkalibacterium kapii NBRC 103247.</title>
        <authorList>
            <person name="Hosoyama A."/>
            <person name="Uohara A."/>
            <person name="Ohji S."/>
            <person name="Ichikawa N."/>
        </authorList>
    </citation>
    <scope>NUCLEOTIDE SEQUENCE [LARGE SCALE GENOMIC DNA]</scope>
    <source>
        <strain evidence="1 2">NBRC 103247</strain>
    </source>
</reference>
<evidence type="ECO:0000313" key="1">
    <source>
        <dbReference type="EMBL" id="GEK91946.1"/>
    </source>
</evidence>
<dbReference type="EMBL" id="BJUY01000023">
    <property type="protein sequence ID" value="GEK91946.1"/>
    <property type="molecule type" value="Genomic_DNA"/>
</dbReference>
<sequence>MELFRQRNSAMTCVLTGEDKVVTLLVEESDLVVNADGEIDCSLETILRKNKVSTGDIHEWKIQRIQIIEVIEGKEKVIREYNPEMVLSLLQV</sequence>
<comment type="caution">
    <text evidence="1">The sequence shown here is derived from an EMBL/GenBank/DDBJ whole genome shotgun (WGS) entry which is preliminary data.</text>
</comment>
<organism evidence="1 2">
    <name type="scientific">Alkalibacterium kapii</name>
    <dbReference type="NCBI Taxonomy" id="426704"/>
    <lineage>
        <taxon>Bacteria</taxon>
        <taxon>Bacillati</taxon>
        <taxon>Bacillota</taxon>
        <taxon>Bacilli</taxon>
        <taxon>Lactobacillales</taxon>
        <taxon>Carnobacteriaceae</taxon>
        <taxon>Alkalibacterium</taxon>
    </lineage>
</organism>